<reference evidence="2" key="2">
    <citation type="submission" date="2018-07" db="EMBL/GenBank/DDBJ databases">
        <authorList>
            <consortium name="NCBI Pathogen Detection Project"/>
        </authorList>
    </citation>
    <scope>NUCLEOTIDE SEQUENCE</scope>
    <source>
        <strain evidence="2">Salmonella enterica</strain>
    </source>
</reference>
<name>A0A751UUJ7_SALET</name>
<gene>
    <name evidence="1" type="ORF">G0E04_12885</name>
    <name evidence="2" type="ORF">G9X10_002468</name>
</gene>
<sequence length="105" mass="12268">MTNKLTEGQLLFRLQDFYGAEQDALKIGDYEFAQECSDIVSVIRELQEHRKFDQAKLINKFYERYPLNTFKSDSERAEALGYYMAGAELQRCGEFIVYEDANSDE</sequence>
<comment type="caution">
    <text evidence="2">The sequence shown here is derived from an EMBL/GenBank/DDBJ whole genome shotgun (WGS) entry which is preliminary data.</text>
</comment>
<evidence type="ECO:0000313" key="1">
    <source>
        <dbReference type="EMBL" id="HAC7044962.1"/>
    </source>
</evidence>
<accession>A0A751UUJ7</accession>
<dbReference type="EMBL" id="DAAWBQ010000033">
    <property type="protein sequence ID" value="HAF7194066.1"/>
    <property type="molecule type" value="Genomic_DNA"/>
</dbReference>
<dbReference type="AlphaFoldDB" id="A0A751UUJ7"/>
<evidence type="ECO:0000313" key="2">
    <source>
        <dbReference type="EMBL" id="HAF7194066.1"/>
    </source>
</evidence>
<organism evidence="2">
    <name type="scientific">Salmonella enterica subsp. enterica serovar Napoli</name>
    <dbReference type="NCBI Taxonomy" id="1151001"/>
    <lineage>
        <taxon>Bacteria</taxon>
        <taxon>Pseudomonadati</taxon>
        <taxon>Pseudomonadota</taxon>
        <taxon>Gammaproteobacteria</taxon>
        <taxon>Enterobacterales</taxon>
        <taxon>Enterobacteriaceae</taxon>
        <taxon>Salmonella</taxon>
    </lineage>
</organism>
<protein>
    <submittedName>
        <fullName evidence="2">Uncharacterized protein</fullName>
    </submittedName>
</protein>
<proteinExistence type="predicted"/>
<reference evidence="2" key="1">
    <citation type="journal article" date="2018" name="Genome Biol.">
        <title>SKESA: strategic k-mer extension for scrupulous assemblies.</title>
        <authorList>
            <person name="Souvorov A."/>
            <person name="Agarwala R."/>
            <person name="Lipman D.J."/>
        </authorList>
    </citation>
    <scope>NUCLEOTIDE SEQUENCE</scope>
    <source>
        <strain evidence="2">Salmonella enterica</strain>
    </source>
</reference>
<dbReference type="EMBL" id="DAAMKB010000033">
    <property type="protein sequence ID" value="HAC7044962.1"/>
    <property type="molecule type" value="Genomic_DNA"/>
</dbReference>